<protein>
    <submittedName>
        <fullName evidence="1">Uncharacterized protein</fullName>
    </submittedName>
</protein>
<gene>
    <name evidence="1" type="ORF">FB45DRAFT_273960</name>
</gene>
<keyword evidence="2" id="KW-1185">Reference proteome</keyword>
<reference evidence="1" key="1">
    <citation type="submission" date="2023-03" db="EMBL/GenBank/DDBJ databases">
        <title>Massive genome expansion in bonnet fungi (Mycena s.s.) driven by repeated elements and novel gene families across ecological guilds.</title>
        <authorList>
            <consortium name="Lawrence Berkeley National Laboratory"/>
            <person name="Harder C.B."/>
            <person name="Miyauchi S."/>
            <person name="Viragh M."/>
            <person name="Kuo A."/>
            <person name="Thoen E."/>
            <person name="Andreopoulos B."/>
            <person name="Lu D."/>
            <person name="Skrede I."/>
            <person name="Drula E."/>
            <person name="Henrissat B."/>
            <person name="Morin E."/>
            <person name="Kohler A."/>
            <person name="Barry K."/>
            <person name="LaButti K."/>
            <person name="Morin E."/>
            <person name="Salamov A."/>
            <person name="Lipzen A."/>
            <person name="Mereny Z."/>
            <person name="Hegedus B."/>
            <person name="Baldrian P."/>
            <person name="Stursova M."/>
            <person name="Weitz H."/>
            <person name="Taylor A."/>
            <person name="Grigoriev I.V."/>
            <person name="Nagy L.G."/>
            <person name="Martin F."/>
            <person name="Kauserud H."/>
        </authorList>
    </citation>
    <scope>NUCLEOTIDE SEQUENCE</scope>
    <source>
        <strain evidence="1">9284</strain>
    </source>
</reference>
<sequence>MCRAGDVGPAVAVRPAPHRLRLRYDSARFARCAVYRRLFSQQTPVYPVEMQPMPYRPRYFSHTYVNHQPYHAYSYAYPIHPAYYVYPPPPIPVIYTPPPPPPPPPPVRYQPTLKPGPIVPLVEKPPATTPVPNPVAYQTLQLLLEDLNHLLYTPHEEQPFYFRGTCAIIADPAEGHVKKLVIVAQQIVERTALSFNPHTLEVQSSEDSASASTSTLAVWMDCRRRPTSRDVSCTHCRHTLYIVVERCHGPLIRGRDTNGYQGQQIGVDLRHSVE</sequence>
<evidence type="ECO:0000313" key="2">
    <source>
        <dbReference type="Proteomes" id="UP001221142"/>
    </source>
</evidence>
<organism evidence="1 2">
    <name type="scientific">Roridomyces roridus</name>
    <dbReference type="NCBI Taxonomy" id="1738132"/>
    <lineage>
        <taxon>Eukaryota</taxon>
        <taxon>Fungi</taxon>
        <taxon>Dikarya</taxon>
        <taxon>Basidiomycota</taxon>
        <taxon>Agaricomycotina</taxon>
        <taxon>Agaricomycetes</taxon>
        <taxon>Agaricomycetidae</taxon>
        <taxon>Agaricales</taxon>
        <taxon>Marasmiineae</taxon>
        <taxon>Mycenaceae</taxon>
        <taxon>Roridomyces</taxon>
    </lineage>
</organism>
<proteinExistence type="predicted"/>
<name>A0AAD7FB32_9AGAR</name>
<dbReference type="Proteomes" id="UP001221142">
    <property type="component" value="Unassembled WGS sequence"/>
</dbReference>
<comment type="caution">
    <text evidence="1">The sequence shown here is derived from an EMBL/GenBank/DDBJ whole genome shotgun (WGS) entry which is preliminary data.</text>
</comment>
<dbReference type="AlphaFoldDB" id="A0AAD7FB32"/>
<evidence type="ECO:0000313" key="1">
    <source>
        <dbReference type="EMBL" id="KAJ7613208.1"/>
    </source>
</evidence>
<accession>A0AAD7FB32</accession>
<dbReference type="EMBL" id="JARKIF010000029">
    <property type="protein sequence ID" value="KAJ7613208.1"/>
    <property type="molecule type" value="Genomic_DNA"/>
</dbReference>